<proteinExistence type="evidence at transcript level"/>
<sequence>MHYMKVEISRQDVTLHYNIRNMEVEVSILSHCAFLVAFHDTQGIRWKYSSNLTVKCVSRQCPPKDDAYPPCYNLFK</sequence>
<accession>D2DSZ2</accession>
<protein>
    <submittedName>
        <fullName evidence="1">Uncharacterized protein</fullName>
    </submittedName>
</protein>
<dbReference type="AlphaFoldDB" id="D2DSZ2"/>
<organism evidence="1">
    <name type="scientific">Scylla paramamosain</name>
    <name type="common">Mud crab</name>
    <dbReference type="NCBI Taxonomy" id="85552"/>
    <lineage>
        <taxon>Eukaryota</taxon>
        <taxon>Metazoa</taxon>
        <taxon>Ecdysozoa</taxon>
        <taxon>Arthropoda</taxon>
        <taxon>Crustacea</taxon>
        <taxon>Multicrustacea</taxon>
        <taxon>Malacostraca</taxon>
        <taxon>Eumalacostraca</taxon>
        <taxon>Eucarida</taxon>
        <taxon>Decapoda</taxon>
        <taxon>Pleocyemata</taxon>
        <taxon>Brachyura</taxon>
        <taxon>Eubrachyura</taxon>
        <taxon>Portunoidea</taxon>
        <taxon>Portunidae</taxon>
        <taxon>Portuninae</taxon>
        <taxon>Scylla</taxon>
    </lineage>
</organism>
<dbReference type="EMBL" id="FJ774831">
    <property type="protein sequence ID" value="ACY66552.1"/>
    <property type="molecule type" value="mRNA"/>
</dbReference>
<evidence type="ECO:0000313" key="1">
    <source>
        <dbReference type="EMBL" id="ACY66552.1"/>
    </source>
</evidence>
<name>D2DSZ2_SCYPA</name>
<reference evidence="1" key="1">
    <citation type="submission" date="2009-02" db="EMBL/GenBank/DDBJ databases">
        <title>Construction of SSH cDNA library from hemocytes of Scylla paramamosain LPS-challenged.</title>
        <authorList>
            <person name="Wang K.J."/>
            <person name="Chen F.Y."/>
            <person name="Bo J."/>
            <person name="Ren H.L."/>
        </authorList>
    </citation>
    <scope>NUCLEOTIDE SEQUENCE</scope>
</reference>